<dbReference type="AlphaFoldDB" id="A0AAE3W589"/>
<dbReference type="EMBL" id="JAUSUZ010000001">
    <property type="protein sequence ID" value="MDQ0369537.1"/>
    <property type="molecule type" value="Genomic_DNA"/>
</dbReference>
<proteinExistence type="predicted"/>
<gene>
    <name evidence="1" type="ORF">J2S42_006206</name>
</gene>
<dbReference type="Proteomes" id="UP001240236">
    <property type="component" value="Unassembled WGS sequence"/>
</dbReference>
<name>A0AAE3W589_9ACTN</name>
<comment type="caution">
    <text evidence="1">The sequence shown here is derived from an EMBL/GenBank/DDBJ whole genome shotgun (WGS) entry which is preliminary data.</text>
</comment>
<organism evidence="1 2">
    <name type="scientific">Catenuloplanes indicus</name>
    <dbReference type="NCBI Taxonomy" id="137267"/>
    <lineage>
        <taxon>Bacteria</taxon>
        <taxon>Bacillati</taxon>
        <taxon>Actinomycetota</taxon>
        <taxon>Actinomycetes</taxon>
        <taxon>Micromonosporales</taxon>
        <taxon>Micromonosporaceae</taxon>
        <taxon>Catenuloplanes</taxon>
    </lineage>
</organism>
<accession>A0AAE3W589</accession>
<keyword evidence="2" id="KW-1185">Reference proteome</keyword>
<evidence type="ECO:0000313" key="1">
    <source>
        <dbReference type="EMBL" id="MDQ0369537.1"/>
    </source>
</evidence>
<sequence length="74" mass="7617">MDRGGKIPAVQILATGTDAPSRFGIRAWFRGRAMSAAGGTGLGKSEGASGRSPEGVTFRVARRPLARLSFVVAG</sequence>
<evidence type="ECO:0000313" key="2">
    <source>
        <dbReference type="Proteomes" id="UP001240236"/>
    </source>
</evidence>
<protein>
    <submittedName>
        <fullName evidence="1">Uncharacterized protein</fullName>
    </submittedName>
</protein>
<reference evidence="1 2" key="1">
    <citation type="submission" date="2023-07" db="EMBL/GenBank/DDBJ databases">
        <title>Sequencing the genomes of 1000 actinobacteria strains.</title>
        <authorList>
            <person name="Klenk H.-P."/>
        </authorList>
    </citation>
    <scope>NUCLEOTIDE SEQUENCE [LARGE SCALE GENOMIC DNA]</scope>
    <source>
        <strain evidence="1 2">DSM 44709</strain>
    </source>
</reference>